<dbReference type="KEGG" id="ica:Intca_1630"/>
<dbReference type="SUPFAM" id="SSF52540">
    <property type="entry name" value="P-loop containing nucleoside triphosphate hydrolases"/>
    <property type="match status" value="1"/>
</dbReference>
<gene>
    <name evidence="1" type="ordered locus">Intca_1630</name>
</gene>
<reference evidence="1 2" key="1">
    <citation type="journal article" date="2010" name="Stand. Genomic Sci.">
        <title>Complete genome sequence of Intrasporangium calvum type strain (7 KIP).</title>
        <authorList>
            <person name="Del Rio T.G."/>
            <person name="Chertkov O."/>
            <person name="Yasawong M."/>
            <person name="Lucas S."/>
            <person name="Deshpande S."/>
            <person name="Cheng J.F."/>
            <person name="Detter C."/>
            <person name="Tapia R."/>
            <person name="Han C."/>
            <person name="Goodwin L."/>
            <person name="Pitluck S."/>
            <person name="Liolios K."/>
            <person name="Ivanova N."/>
            <person name="Mavromatis K."/>
            <person name="Pati A."/>
            <person name="Chen A."/>
            <person name="Palaniappan K."/>
            <person name="Land M."/>
            <person name="Hauser L."/>
            <person name="Chang Y.J."/>
            <person name="Jeffries C.D."/>
            <person name="Rohde M."/>
            <person name="Pukall R."/>
            <person name="Sikorski J."/>
            <person name="Goker M."/>
            <person name="Woyke T."/>
            <person name="Bristow J."/>
            <person name="Eisen J.A."/>
            <person name="Markowitz V."/>
            <person name="Hugenholtz P."/>
            <person name="Kyrpides N.C."/>
            <person name="Klenk H.P."/>
            <person name="Lapidus A."/>
        </authorList>
    </citation>
    <scope>NUCLEOTIDE SEQUENCE [LARGE SCALE GENOMIC DNA]</scope>
    <source>
        <strain evidence="2">ATCC 23552 / DSM 43043 / JCM 3097 / NBRC 12989 / 7 KIP</strain>
    </source>
</reference>
<dbReference type="AlphaFoldDB" id="E6S9E7"/>
<dbReference type="RefSeq" id="WP_013492458.1">
    <property type="nucleotide sequence ID" value="NC_014830.1"/>
</dbReference>
<organism evidence="1 2">
    <name type="scientific">Intrasporangium calvum (strain ATCC 23552 / DSM 43043 / JCM 3097 / NBRC 12989 / NCIMB 10167 / NRRL B-3866 / 7 KIP)</name>
    <dbReference type="NCBI Taxonomy" id="710696"/>
    <lineage>
        <taxon>Bacteria</taxon>
        <taxon>Bacillati</taxon>
        <taxon>Actinomycetota</taxon>
        <taxon>Actinomycetes</taxon>
        <taxon>Micrococcales</taxon>
        <taxon>Intrasporangiaceae</taxon>
        <taxon>Intrasporangium</taxon>
    </lineage>
</organism>
<evidence type="ECO:0000313" key="1">
    <source>
        <dbReference type="EMBL" id="ADU48143.1"/>
    </source>
</evidence>
<dbReference type="Proteomes" id="UP000008914">
    <property type="component" value="Chromosome"/>
</dbReference>
<proteinExistence type="predicted"/>
<sequence>MWDQITGPADPLHVEAVVELVLDVLPRCGDIAVVAVDGRSGAGKTTLARGVAAELAGFGTVEVVHMDQLYPGWEGLAESSEILATRILEPLARASPAAYPRWDWDEDRWDGTASVRPADFLVVEGCGSSIGPARPFAAVTVFMEADRELRRQRGLARDGEAYRPHWQRWAAQEDAVFAADDTKARADLVIDTSAGGLPPPAWSPPT</sequence>
<evidence type="ECO:0000313" key="2">
    <source>
        <dbReference type="Proteomes" id="UP000008914"/>
    </source>
</evidence>
<dbReference type="InterPro" id="IPR027417">
    <property type="entry name" value="P-loop_NTPase"/>
</dbReference>
<dbReference type="Gene3D" id="3.40.50.300">
    <property type="entry name" value="P-loop containing nucleotide triphosphate hydrolases"/>
    <property type="match status" value="1"/>
</dbReference>
<dbReference type="STRING" id="710696.Intca_1630"/>
<name>E6S9E7_INTC7</name>
<dbReference type="OrthoDB" id="3237545at2"/>
<keyword evidence="2" id="KW-1185">Reference proteome</keyword>
<dbReference type="HOGENOM" id="CLU_087906_2_1_11"/>
<protein>
    <submittedName>
        <fullName evidence="1">Para-aminobenzoate synthase, subunit I</fullName>
    </submittedName>
</protein>
<dbReference type="EMBL" id="CP002343">
    <property type="protein sequence ID" value="ADU48143.1"/>
    <property type="molecule type" value="Genomic_DNA"/>
</dbReference>
<dbReference type="Pfam" id="PF13238">
    <property type="entry name" value="AAA_18"/>
    <property type="match status" value="1"/>
</dbReference>
<accession>E6S9E7</accession>
<dbReference type="eggNOG" id="COG0572">
    <property type="taxonomic scope" value="Bacteria"/>
</dbReference>